<feature type="region of interest" description="Disordered" evidence="1">
    <location>
        <begin position="126"/>
        <end position="171"/>
    </location>
</feature>
<comment type="caution">
    <text evidence="3">The sequence shown here is derived from an EMBL/GenBank/DDBJ whole genome shotgun (WGS) entry which is preliminary data.</text>
</comment>
<evidence type="ECO:0000313" key="4">
    <source>
        <dbReference type="Proteomes" id="UP001283361"/>
    </source>
</evidence>
<proteinExistence type="predicted"/>
<evidence type="ECO:0000313" key="3">
    <source>
        <dbReference type="EMBL" id="KAK3776226.1"/>
    </source>
</evidence>
<sequence length="171" mass="18649">THPGTLTSTRRCGVEATVASQAGVEAVFTRASGTLAHVSTGKGATEGGNVPGIIAGVTMGILILFLLFALAGYFYRKHKRRLAAAKREWLVDDRDVKRRRAKLPLSNAVTSSNSWGAGRNMETVKRASSEWEPEDVYRTSLKNPRGKSRRKQEPIKEEFLEGSGSNSSYPV</sequence>
<keyword evidence="2" id="KW-0812">Transmembrane</keyword>
<keyword evidence="2" id="KW-1133">Transmembrane helix</keyword>
<reference evidence="3" key="1">
    <citation type="journal article" date="2023" name="G3 (Bethesda)">
        <title>A reference genome for the long-term kleptoplast-retaining sea slug Elysia crispata morphotype clarki.</title>
        <authorList>
            <person name="Eastman K.E."/>
            <person name="Pendleton A.L."/>
            <person name="Shaikh M.A."/>
            <person name="Suttiyut T."/>
            <person name="Ogas R."/>
            <person name="Tomko P."/>
            <person name="Gavelis G."/>
            <person name="Widhalm J.R."/>
            <person name="Wisecaver J.H."/>
        </authorList>
    </citation>
    <scope>NUCLEOTIDE SEQUENCE</scope>
    <source>
        <strain evidence="3">ECLA1</strain>
    </source>
</reference>
<evidence type="ECO:0000256" key="2">
    <source>
        <dbReference type="SAM" id="Phobius"/>
    </source>
</evidence>
<dbReference type="AlphaFoldDB" id="A0AAE0ZWC8"/>
<dbReference type="Proteomes" id="UP001283361">
    <property type="component" value="Unassembled WGS sequence"/>
</dbReference>
<feature type="non-terminal residue" evidence="3">
    <location>
        <position position="1"/>
    </location>
</feature>
<name>A0AAE0ZWC8_9GAST</name>
<accession>A0AAE0ZWC8</accession>
<keyword evidence="4" id="KW-1185">Reference proteome</keyword>
<protein>
    <submittedName>
        <fullName evidence="3">Uncharacterized protein</fullName>
    </submittedName>
</protein>
<feature type="transmembrane region" description="Helical" evidence="2">
    <location>
        <begin position="53"/>
        <end position="75"/>
    </location>
</feature>
<organism evidence="3 4">
    <name type="scientific">Elysia crispata</name>
    <name type="common">lettuce slug</name>
    <dbReference type="NCBI Taxonomy" id="231223"/>
    <lineage>
        <taxon>Eukaryota</taxon>
        <taxon>Metazoa</taxon>
        <taxon>Spiralia</taxon>
        <taxon>Lophotrochozoa</taxon>
        <taxon>Mollusca</taxon>
        <taxon>Gastropoda</taxon>
        <taxon>Heterobranchia</taxon>
        <taxon>Euthyneura</taxon>
        <taxon>Panpulmonata</taxon>
        <taxon>Sacoglossa</taxon>
        <taxon>Placobranchoidea</taxon>
        <taxon>Plakobranchidae</taxon>
        <taxon>Elysia</taxon>
    </lineage>
</organism>
<evidence type="ECO:0000256" key="1">
    <source>
        <dbReference type="SAM" id="MobiDB-lite"/>
    </source>
</evidence>
<dbReference type="EMBL" id="JAWDGP010003235">
    <property type="protein sequence ID" value="KAK3776226.1"/>
    <property type="molecule type" value="Genomic_DNA"/>
</dbReference>
<keyword evidence="2" id="KW-0472">Membrane</keyword>
<gene>
    <name evidence="3" type="ORF">RRG08_005101</name>
</gene>